<evidence type="ECO:0000313" key="1">
    <source>
        <dbReference type="EMBL" id="MCI2282797.1"/>
    </source>
</evidence>
<reference evidence="1" key="1">
    <citation type="submission" date="2022-01" db="EMBL/GenBank/DDBJ databases">
        <title>Colwellia maritima, isolated from seawater.</title>
        <authorList>
            <person name="Kristyanto S."/>
            <person name="Jung J."/>
            <person name="Jeon C.O."/>
        </authorList>
    </citation>
    <scope>NUCLEOTIDE SEQUENCE</scope>
    <source>
        <strain evidence="1">MSW7</strain>
    </source>
</reference>
<keyword evidence="2" id="KW-1185">Reference proteome</keyword>
<protein>
    <submittedName>
        <fullName evidence="1">Cytoplasmic protein</fullName>
    </submittedName>
</protein>
<dbReference type="Proteomes" id="UP001139646">
    <property type="component" value="Unassembled WGS sequence"/>
</dbReference>
<proteinExistence type="predicted"/>
<organism evidence="1 2">
    <name type="scientific">Colwellia maritima</name>
    <dbReference type="NCBI Taxonomy" id="2912588"/>
    <lineage>
        <taxon>Bacteria</taxon>
        <taxon>Pseudomonadati</taxon>
        <taxon>Pseudomonadota</taxon>
        <taxon>Gammaproteobacteria</taxon>
        <taxon>Alteromonadales</taxon>
        <taxon>Colwelliaceae</taxon>
        <taxon>Colwellia</taxon>
    </lineage>
</organism>
<sequence>MSININNASSFAPANSGNGTILSVAVKAKELAEAEGKMALQLIESAAPASSSSSPVGNIGKNINIQV</sequence>
<evidence type="ECO:0000313" key="2">
    <source>
        <dbReference type="Proteomes" id="UP001139646"/>
    </source>
</evidence>
<accession>A0ABS9X156</accession>
<dbReference type="EMBL" id="JAKKSL010000001">
    <property type="protein sequence ID" value="MCI2282797.1"/>
    <property type="molecule type" value="Genomic_DNA"/>
</dbReference>
<name>A0ABS9X156_9GAMM</name>
<dbReference type="RefSeq" id="WP_242283778.1">
    <property type="nucleotide sequence ID" value="NZ_JAKKSL010000001.1"/>
</dbReference>
<comment type="caution">
    <text evidence="1">The sequence shown here is derived from an EMBL/GenBank/DDBJ whole genome shotgun (WGS) entry which is preliminary data.</text>
</comment>
<gene>
    <name evidence="1" type="ORF">L3081_04475</name>
</gene>